<evidence type="ECO:0000256" key="3">
    <source>
        <dbReference type="ARBA" id="ARBA00022989"/>
    </source>
</evidence>
<feature type="transmembrane region" description="Helical" evidence="5">
    <location>
        <begin position="39"/>
        <end position="64"/>
    </location>
</feature>
<keyword evidence="4 5" id="KW-0472">Membrane</keyword>
<evidence type="ECO:0000256" key="5">
    <source>
        <dbReference type="SAM" id="Phobius"/>
    </source>
</evidence>
<comment type="caution">
    <text evidence="7">The sequence shown here is derived from an EMBL/GenBank/DDBJ whole genome shotgun (WGS) entry which is preliminary data.</text>
</comment>
<organism evidence="7">
    <name type="scientific">bioreactor metagenome</name>
    <dbReference type="NCBI Taxonomy" id="1076179"/>
    <lineage>
        <taxon>unclassified sequences</taxon>
        <taxon>metagenomes</taxon>
        <taxon>ecological metagenomes</taxon>
    </lineage>
</organism>
<evidence type="ECO:0000259" key="6">
    <source>
        <dbReference type="Pfam" id="PF04893"/>
    </source>
</evidence>
<dbReference type="EMBL" id="VSSQ01008586">
    <property type="protein sequence ID" value="MPM39280.1"/>
    <property type="molecule type" value="Genomic_DNA"/>
</dbReference>
<feature type="domain" description="Yip1" evidence="6">
    <location>
        <begin position="4"/>
        <end position="146"/>
    </location>
</feature>
<keyword evidence="2 5" id="KW-0812">Transmembrane</keyword>
<feature type="transmembrane region" description="Helical" evidence="5">
    <location>
        <begin position="85"/>
        <end position="112"/>
    </location>
</feature>
<dbReference type="Pfam" id="PF04893">
    <property type="entry name" value="Yip1"/>
    <property type="match status" value="1"/>
</dbReference>
<evidence type="ECO:0000256" key="4">
    <source>
        <dbReference type="ARBA" id="ARBA00023136"/>
    </source>
</evidence>
<protein>
    <recommendedName>
        <fullName evidence="6">Yip1 domain-containing protein</fullName>
    </recommendedName>
</protein>
<dbReference type="AlphaFoldDB" id="A0A644ZEH7"/>
<proteinExistence type="predicted"/>
<dbReference type="InterPro" id="IPR006977">
    <property type="entry name" value="Yip1_dom"/>
</dbReference>
<evidence type="ECO:0000256" key="1">
    <source>
        <dbReference type="ARBA" id="ARBA00004141"/>
    </source>
</evidence>
<keyword evidence="3 5" id="KW-1133">Transmembrane helix</keyword>
<gene>
    <name evidence="7" type="ORF">SDC9_85913</name>
</gene>
<comment type="subcellular location">
    <subcellularLocation>
        <location evidence="1">Membrane</location>
        <topology evidence="1">Multi-pass membrane protein</topology>
    </subcellularLocation>
</comment>
<feature type="transmembrane region" description="Helical" evidence="5">
    <location>
        <begin position="132"/>
        <end position="156"/>
    </location>
</feature>
<evidence type="ECO:0000256" key="2">
    <source>
        <dbReference type="ARBA" id="ARBA00022692"/>
    </source>
</evidence>
<evidence type="ECO:0000313" key="7">
    <source>
        <dbReference type="EMBL" id="MPM39280.1"/>
    </source>
</evidence>
<accession>A0A644ZEH7</accession>
<reference evidence="7" key="1">
    <citation type="submission" date="2019-08" db="EMBL/GenBank/DDBJ databases">
        <authorList>
            <person name="Kucharzyk K."/>
            <person name="Murdoch R.W."/>
            <person name="Higgins S."/>
            <person name="Loffler F."/>
        </authorList>
    </citation>
    <scope>NUCLEOTIDE SEQUENCE</scope>
</reference>
<name>A0A644ZEH7_9ZZZZ</name>
<dbReference type="GO" id="GO:0016020">
    <property type="term" value="C:membrane"/>
    <property type="evidence" value="ECO:0007669"/>
    <property type="project" value="UniProtKB-SubCell"/>
</dbReference>
<sequence length="168" mass="17690">MINYVLVLACLSAVAAFIGQGLIGTSVLGIRIGGINWGIYYALNILVSAVLSTLVTAFVIDALAPQFGVEKNLSRSFQLVAYSFTPVWIGGLLAIIPTLGILGGLLGLYGLYLLYIGLPPIKKVSAEKQTGYFALSLVVTIVVYAVIGFVLSRILLATMGLSHGISVL</sequence>